<evidence type="ECO:0000313" key="5">
    <source>
        <dbReference type="EMBL" id="JAP98794.1"/>
    </source>
</evidence>
<dbReference type="InterPro" id="IPR036427">
    <property type="entry name" value="Bromodomain-like_sf"/>
</dbReference>
<dbReference type="GO" id="GO:0000785">
    <property type="term" value="C:chromatin"/>
    <property type="evidence" value="ECO:0007669"/>
    <property type="project" value="TreeGrafter"/>
</dbReference>
<dbReference type="GO" id="GO:0006338">
    <property type="term" value="P:chromatin remodeling"/>
    <property type="evidence" value="ECO:0007669"/>
    <property type="project" value="TreeGrafter"/>
</dbReference>
<organism evidence="5">
    <name type="scientific">Lygus hesperus</name>
    <name type="common">Western plant bug</name>
    <dbReference type="NCBI Taxonomy" id="30085"/>
    <lineage>
        <taxon>Eukaryota</taxon>
        <taxon>Metazoa</taxon>
        <taxon>Ecdysozoa</taxon>
        <taxon>Arthropoda</taxon>
        <taxon>Hexapoda</taxon>
        <taxon>Insecta</taxon>
        <taxon>Pterygota</taxon>
        <taxon>Neoptera</taxon>
        <taxon>Paraneoptera</taxon>
        <taxon>Hemiptera</taxon>
        <taxon>Heteroptera</taxon>
        <taxon>Panheteroptera</taxon>
        <taxon>Cimicomorpha</taxon>
        <taxon>Miridae</taxon>
        <taxon>Mirini</taxon>
        <taxon>Lygus</taxon>
    </lineage>
</organism>
<accession>A0A146KT10</accession>
<dbReference type="GO" id="GO:0005634">
    <property type="term" value="C:nucleus"/>
    <property type="evidence" value="ECO:0007669"/>
    <property type="project" value="TreeGrafter"/>
</dbReference>
<dbReference type="InterPro" id="IPR050935">
    <property type="entry name" value="Bromo_chromatin_reader"/>
</dbReference>
<dbReference type="PANTHER" id="PTHR22880">
    <property type="entry name" value="FALZ-RELATED BROMODOMAIN-CONTAINING PROTEINS"/>
    <property type="match status" value="1"/>
</dbReference>
<evidence type="ECO:0000259" key="4">
    <source>
        <dbReference type="PROSITE" id="PS50014"/>
    </source>
</evidence>
<feature type="domain" description="Bromo" evidence="4">
    <location>
        <begin position="47"/>
        <end position="102"/>
    </location>
</feature>
<gene>
    <name evidence="5" type="primary">fs(1)h_0</name>
    <name evidence="5" type="ORF">g.25742</name>
</gene>
<dbReference type="AlphaFoldDB" id="A0A146KT10"/>
<sequence>KKTKIVANSATGPNPTLNTVQQNVPQQTQVKLSEPMEQCELLLKAIESKAEAGPFLEPVDWKTYGLLDYPQIIKTPMDLGTVHANLKAGKYTTLEAFARDVR</sequence>
<dbReference type="SMART" id="SM00297">
    <property type="entry name" value="BROMO"/>
    <property type="match status" value="1"/>
</dbReference>
<name>A0A146KT10_LYGHE</name>
<dbReference type="Gene3D" id="1.20.920.10">
    <property type="entry name" value="Bromodomain-like"/>
    <property type="match status" value="1"/>
</dbReference>
<protein>
    <submittedName>
        <fullName evidence="5">Homeotic protein female sterile</fullName>
    </submittedName>
</protein>
<dbReference type="Pfam" id="PF00439">
    <property type="entry name" value="Bromodomain"/>
    <property type="match status" value="1"/>
</dbReference>
<evidence type="ECO:0000256" key="1">
    <source>
        <dbReference type="ARBA" id="ARBA00023117"/>
    </source>
</evidence>
<keyword evidence="1 2" id="KW-0103">Bromodomain</keyword>
<reference evidence="5" key="1">
    <citation type="journal article" date="2016" name="Gigascience">
        <title>De novo construction of an expanded transcriptome assembly for the western tarnished plant bug, Lygus hesperus.</title>
        <authorList>
            <person name="Tassone E.E."/>
            <person name="Geib S.M."/>
            <person name="Hall B."/>
            <person name="Fabrick J.A."/>
            <person name="Brent C.S."/>
            <person name="Hull J.J."/>
        </authorList>
    </citation>
    <scope>NUCLEOTIDE SEQUENCE</scope>
</reference>
<dbReference type="EMBL" id="GDHC01019834">
    <property type="protein sequence ID" value="JAP98794.1"/>
    <property type="molecule type" value="Transcribed_RNA"/>
</dbReference>
<dbReference type="GO" id="GO:0006355">
    <property type="term" value="P:regulation of DNA-templated transcription"/>
    <property type="evidence" value="ECO:0007669"/>
    <property type="project" value="TreeGrafter"/>
</dbReference>
<dbReference type="PROSITE" id="PS50014">
    <property type="entry name" value="BROMODOMAIN_2"/>
    <property type="match status" value="1"/>
</dbReference>
<dbReference type="SUPFAM" id="SSF47370">
    <property type="entry name" value="Bromodomain"/>
    <property type="match status" value="1"/>
</dbReference>
<dbReference type="PRINTS" id="PR00503">
    <property type="entry name" value="BROMODOMAIN"/>
</dbReference>
<evidence type="ECO:0000256" key="3">
    <source>
        <dbReference type="SAM" id="MobiDB-lite"/>
    </source>
</evidence>
<feature type="non-terminal residue" evidence="5">
    <location>
        <position position="1"/>
    </location>
</feature>
<evidence type="ECO:0000256" key="2">
    <source>
        <dbReference type="PROSITE-ProRule" id="PRU00035"/>
    </source>
</evidence>
<proteinExistence type="predicted"/>
<dbReference type="PANTHER" id="PTHR22880:SF225">
    <property type="entry name" value="BROMODOMAIN-CONTAINING PROTEIN BET-1-RELATED"/>
    <property type="match status" value="1"/>
</dbReference>
<feature type="region of interest" description="Disordered" evidence="3">
    <location>
        <begin position="1"/>
        <end position="24"/>
    </location>
</feature>
<dbReference type="InterPro" id="IPR001487">
    <property type="entry name" value="Bromodomain"/>
</dbReference>
<feature type="compositionally biased region" description="Polar residues" evidence="3">
    <location>
        <begin position="1"/>
        <end position="17"/>
    </location>
</feature>